<dbReference type="Gene3D" id="2.20.25.90">
    <property type="entry name" value="ADC-like domains"/>
    <property type="match status" value="1"/>
</dbReference>
<dbReference type="Gene3D" id="2.40.40.20">
    <property type="match status" value="1"/>
</dbReference>
<dbReference type="Gene3D" id="3.40.50.740">
    <property type="match status" value="1"/>
</dbReference>
<dbReference type="SMART" id="SM00926">
    <property type="entry name" value="Molybdop_Fe4S4"/>
    <property type="match status" value="1"/>
</dbReference>
<organism evidence="12 13">
    <name type="scientific">Fuerstiella marisgermanici</name>
    <dbReference type="NCBI Taxonomy" id="1891926"/>
    <lineage>
        <taxon>Bacteria</taxon>
        <taxon>Pseudomonadati</taxon>
        <taxon>Planctomycetota</taxon>
        <taxon>Planctomycetia</taxon>
        <taxon>Planctomycetales</taxon>
        <taxon>Planctomycetaceae</taxon>
        <taxon>Fuerstiella</taxon>
    </lineage>
</organism>
<dbReference type="PROSITE" id="PS51669">
    <property type="entry name" value="4FE4S_MOW_BIS_MGD"/>
    <property type="match status" value="1"/>
</dbReference>
<dbReference type="GO" id="GO:0046872">
    <property type="term" value="F:metal ion binding"/>
    <property type="evidence" value="ECO:0007669"/>
    <property type="project" value="UniProtKB-KW"/>
</dbReference>
<dbReference type="CDD" id="cd02791">
    <property type="entry name" value="MopB_CT_Nitrate-R-NapA-like"/>
    <property type="match status" value="1"/>
</dbReference>
<dbReference type="Proteomes" id="UP000187735">
    <property type="component" value="Chromosome"/>
</dbReference>
<dbReference type="SUPFAM" id="SSF50692">
    <property type="entry name" value="ADC-like"/>
    <property type="match status" value="1"/>
</dbReference>
<evidence type="ECO:0000259" key="11">
    <source>
        <dbReference type="PROSITE" id="PS51669"/>
    </source>
</evidence>
<comment type="similarity">
    <text evidence="3">Belongs to the prokaryotic molybdopterin-containing oxidoreductase family. NasA/NapA/NarB subfamily.</text>
</comment>
<dbReference type="GO" id="GO:0045333">
    <property type="term" value="P:cellular respiration"/>
    <property type="evidence" value="ECO:0007669"/>
    <property type="project" value="UniProtKB-ARBA"/>
</dbReference>
<dbReference type="Gene3D" id="3.40.228.10">
    <property type="entry name" value="Dimethylsulfoxide Reductase, domain 2"/>
    <property type="match status" value="1"/>
</dbReference>
<evidence type="ECO:0000256" key="10">
    <source>
        <dbReference type="ARBA" id="ARBA00023063"/>
    </source>
</evidence>
<keyword evidence="13" id="KW-1185">Reference proteome</keyword>
<dbReference type="OrthoDB" id="9805142at2"/>
<keyword evidence="4" id="KW-0004">4Fe-4S</keyword>
<keyword evidence="10" id="KW-0534">Nitrate assimilation</keyword>
<keyword evidence="7 12" id="KW-0560">Oxidoreductase</keyword>
<dbReference type="GO" id="GO:0051539">
    <property type="term" value="F:4 iron, 4 sulfur cluster binding"/>
    <property type="evidence" value="ECO:0007669"/>
    <property type="project" value="UniProtKB-KW"/>
</dbReference>
<evidence type="ECO:0000256" key="9">
    <source>
        <dbReference type="ARBA" id="ARBA00023014"/>
    </source>
</evidence>
<evidence type="ECO:0000256" key="6">
    <source>
        <dbReference type="ARBA" id="ARBA00022723"/>
    </source>
</evidence>
<dbReference type="InterPro" id="IPR009010">
    <property type="entry name" value="Asp_de-COase-like_dom_sf"/>
</dbReference>
<keyword evidence="5" id="KW-0500">Molybdenum</keyword>
<keyword evidence="9" id="KW-0411">Iron-sulfur</keyword>
<sequence length="759" mass="83988">MTEPSTLPPAPADSKTPIYRTLRNLLHQQRGPLTRELLLEPGNFGLGQVPARVRPDATTDMVCGYCSTGCSLRVHLKDGEATNLTPATEYPVNLGMACPKGWEALSVLDSPDRATRPLLRDQTGRLNPIDWDSAMTTFTDRFKAIQAEHGPHSVAFLSTGQMATEEMAFLGALTKFGMGLLHGDGNTRQCMATAVVAYKQAFGFDAPPYTYADFEESDVIVLVGSNLCIAHPIMWERVMRNPHSPEIIVVDPRMTETAMNASQHLAAAPKSDLSLMYGIARILIDNDWVDRDYIDQHTNDFEAFAEHVATFTDERVTADTGLSAKQLHRFAETIHNGQRVSFWWTMGVNQSHQGTRTAQAIINLALMTGNIGRPGTGANSVTGQCNAMGSRLFSNTTNLLGGHDFTSAEHRRKIADILQIDEALIPRENSLPYNEIMEGILRGKIKGLWVVCTNPAHSWINQNQCRDILDRLDFLVVQDMYSTTETANMADLILPAAGWGEKEGTLINSERRIGALKKVRKAPGEALSDFNIFKLVAHYWGCGEMFREWDSPEAVFRILQRCSEGQPCDITGIEGYSQIDATGGIQWPFAKSEGDKQKAEVAAERRLFADGQFFHPDGRAKFLFEAPRPLTEPPSRNFPFILLTGRGTVAQWHTQTRTGKSAVLRKLSPQQIFVEINPADARALALEPGDMATVASQRGRLQARTVCTHSVQPGHVFIAMHYEAANQLTDAVFDPYSKQPAYKACAVQVSRVHGYNESR</sequence>
<dbReference type="Pfam" id="PF00384">
    <property type="entry name" value="Molybdopterin"/>
    <property type="match status" value="1"/>
</dbReference>
<evidence type="ECO:0000256" key="3">
    <source>
        <dbReference type="ARBA" id="ARBA00008747"/>
    </source>
</evidence>
<evidence type="ECO:0000256" key="2">
    <source>
        <dbReference type="ARBA" id="ARBA00001966"/>
    </source>
</evidence>
<evidence type="ECO:0000256" key="1">
    <source>
        <dbReference type="ARBA" id="ARBA00001942"/>
    </source>
</evidence>
<dbReference type="Pfam" id="PF01568">
    <property type="entry name" value="Molydop_binding"/>
    <property type="match status" value="1"/>
</dbReference>
<dbReference type="SUPFAM" id="SSF53706">
    <property type="entry name" value="Formate dehydrogenase/DMSO reductase, domains 1-3"/>
    <property type="match status" value="1"/>
</dbReference>
<keyword evidence="8" id="KW-0408">Iron</keyword>
<dbReference type="RefSeq" id="WP_083732404.1">
    <property type="nucleotide sequence ID" value="NZ_CP017641.1"/>
</dbReference>
<dbReference type="GO" id="GO:0043546">
    <property type="term" value="F:molybdopterin cofactor binding"/>
    <property type="evidence" value="ECO:0007669"/>
    <property type="project" value="InterPro"/>
</dbReference>
<evidence type="ECO:0000313" key="13">
    <source>
        <dbReference type="Proteomes" id="UP000187735"/>
    </source>
</evidence>
<dbReference type="InterPro" id="IPR006963">
    <property type="entry name" value="Mopterin_OxRdtase_4Fe-4S_dom"/>
</dbReference>
<dbReference type="PIRSF" id="PIRSF000144">
    <property type="entry name" value="CbbBc"/>
    <property type="match status" value="1"/>
</dbReference>
<dbReference type="Pfam" id="PF04879">
    <property type="entry name" value="Molybdop_Fe4S4"/>
    <property type="match status" value="1"/>
</dbReference>
<dbReference type="GO" id="GO:0016020">
    <property type="term" value="C:membrane"/>
    <property type="evidence" value="ECO:0007669"/>
    <property type="project" value="TreeGrafter"/>
</dbReference>
<comment type="cofactor">
    <cofactor evidence="1">
        <name>Mo-bis(molybdopterin guanine dinucleotide)</name>
        <dbReference type="ChEBI" id="CHEBI:60539"/>
    </cofactor>
</comment>
<name>A0A1P8WQ00_9PLAN</name>
<proteinExistence type="inferred from homology"/>
<dbReference type="PANTHER" id="PTHR43105:SF10">
    <property type="entry name" value="NADH-QUINONE OXIDOREDUCTASE SUBUNIT G"/>
    <property type="match status" value="1"/>
</dbReference>
<protein>
    <submittedName>
        <fullName evidence="12">Nitrate reductase</fullName>
        <ecNumber evidence="12">1.7.99.4</ecNumber>
    </submittedName>
</protein>
<dbReference type="GO" id="GO:0016491">
    <property type="term" value="F:oxidoreductase activity"/>
    <property type="evidence" value="ECO:0007669"/>
    <property type="project" value="UniProtKB-KW"/>
</dbReference>
<evidence type="ECO:0000256" key="4">
    <source>
        <dbReference type="ARBA" id="ARBA00022485"/>
    </source>
</evidence>
<dbReference type="InterPro" id="IPR041957">
    <property type="entry name" value="CT_Nitrate-R-NapA-like"/>
</dbReference>
<gene>
    <name evidence="12" type="primary">narB_2</name>
    <name evidence="12" type="ORF">Fuma_05801</name>
</gene>
<feature type="domain" description="4Fe-4S Mo/W bis-MGD-type" evidence="11">
    <location>
        <begin position="56"/>
        <end position="112"/>
    </location>
</feature>
<keyword evidence="6" id="KW-0479">Metal-binding</keyword>
<dbReference type="PANTHER" id="PTHR43105">
    <property type="entry name" value="RESPIRATORY NITRATE REDUCTASE"/>
    <property type="match status" value="1"/>
</dbReference>
<evidence type="ECO:0000256" key="8">
    <source>
        <dbReference type="ARBA" id="ARBA00023004"/>
    </source>
</evidence>
<dbReference type="STRING" id="1891926.Fuma_05801"/>
<dbReference type="CDD" id="cd02754">
    <property type="entry name" value="MopB_Nitrate-R-NapA-like"/>
    <property type="match status" value="1"/>
</dbReference>
<dbReference type="InterPro" id="IPR050123">
    <property type="entry name" value="Prok_molybdopt-oxidoreductase"/>
</dbReference>
<comment type="cofactor">
    <cofactor evidence="2">
        <name>[4Fe-4S] cluster</name>
        <dbReference type="ChEBI" id="CHEBI:49883"/>
    </cofactor>
</comment>
<dbReference type="InterPro" id="IPR006657">
    <property type="entry name" value="MoPterin_dinucl-bd_dom"/>
</dbReference>
<dbReference type="AlphaFoldDB" id="A0A1P8WQ00"/>
<evidence type="ECO:0000256" key="7">
    <source>
        <dbReference type="ARBA" id="ARBA00023002"/>
    </source>
</evidence>
<reference evidence="12 13" key="1">
    <citation type="journal article" date="2016" name="Front. Microbiol.">
        <title>Fuerstia marisgermanicae gen. nov., sp. nov., an Unusual Member of the Phylum Planctomycetes from the German Wadden Sea.</title>
        <authorList>
            <person name="Kohn T."/>
            <person name="Heuer A."/>
            <person name="Jogler M."/>
            <person name="Vollmers J."/>
            <person name="Boedeker C."/>
            <person name="Bunk B."/>
            <person name="Rast P."/>
            <person name="Borchert D."/>
            <person name="Glockner I."/>
            <person name="Freese H.M."/>
            <person name="Klenk H.P."/>
            <person name="Overmann J."/>
            <person name="Kaster A.K."/>
            <person name="Rohde M."/>
            <person name="Wiegand S."/>
            <person name="Jogler C."/>
        </authorList>
    </citation>
    <scope>NUCLEOTIDE SEQUENCE [LARGE SCALE GENOMIC DNA]</scope>
    <source>
        <strain evidence="12 13">NH11</strain>
    </source>
</reference>
<accession>A0A1P8WQ00</accession>
<dbReference type="InterPro" id="IPR006656">
    <property type="entry name" value="Mopterin_OxRdtase"/>
</dbReference>
<dbReference type="GO" id="GO:0042128">
    <property type="term" value="P:nitrate assimilation"/>
    <property type="evidence" value="ECO:0007669"/>
    <property type="project" value="UniProtKB-KW"/>
</dbReference>
<dbReference type="KEGG" id="fmr:Fuma_05801"/>
<evidence type="ECO:0000313" key="12">
    <source>
        <dbReference type="EMBL" id="APZ96133.1"/>
    </source>
</evidence>
<dbReference type="EC" id="1.7.99.4" evidence="12"/>
<dbReference type="EMBL" id="CP017641">
    <property type="protein sequence ID" value="APZ96133.1"/>
    <property type="molecule type" value="Genomic_DNA"/>
</dbReference>
<evidence type="ECO:0000256" key="5">
    <source>
        <dbReference type="ARBA" id="ARBA00022505"/>
    </source>
</evidence>